<dbReference type="EMBL" id="QPKB01000012">
    <property type="protein sequence ID" value="RWR96378.1"/>
    <property type="molecule type" value="Genomic_DNA"/>
</dbReference>
<dbReference type="SUPFAM" id="SSF53822">
    <property type="entry name" value="Periplasmic binding protein-like I"/>
    <property type="match status" value="1"/>
</dbReference>
<dbReference type="Gene3D" id="3.40.190.10">
    <property type="entry name" value="Periplasmic binding protein-like II"/>
    <property type="match status" value="1"/>
</dbReference>
<proteinExistence type="inferred from homology"/>
<reference evidence="17 18" key="1">
    <citation type="journal article" date="2019" name="Nat. Plants">
        <title>Stout camphor tree genome fills gaps in understanding of flowering plant genome evolution.</title>
        <authorList>
            <person name="Chaw S.M."/>
            <person name="Liu Y.C."/>
            <person name="Wu Y.W."/>
            <person name="Wang H.Y."/>
            <person name="Lin C.I."/>
            <person name="Wu C.S."/>
            <person name="Ke H.M."/>
            <person name="Chang L.Y."/>
            <person name="Hsu C.Y."/>
            <person name="Yang H.T."/>
            <person name="Sudianto E."/>
            <person name="Hsu M.H."/>
            <person name="Wu K.P."/>
            <person name="Wang L.N."/>
            <person name="Leebens-Mack J.H."/>
            <person name="Tsai I.J."/>
        </authorList>
    </citation>
    <scope>NUCLEOTIDE SEQUENCE [LARGE SCALE GENOMIC DNA]</scope>
    <source>
        <strain evidence="18">cv. Chaw 1501</strain>
        <tissue evidence="17">Young leaves</tissue>
    </source>
</reference>
<organism evidence="17 18">
    <name type="scientific">Cinnamomum micranthum f. kanehirae</name>
    <dbReference type="NCBI Taxonomy" id="337451"/>
    <lineage>
        <taxon>Eukaryota</taxon>
        <taxon>Viridiplantae</taxon>
        <taxon>Streptophyta</taxon>
        <taxon>Embryophyta</taxon>
        <taxon>Tracheophyta</taxon>
        <taxon>Spermatophyta</taxon>
        <taxon>Magnoliopsida</taxon>
        <taxon>Magnoliidae</taxon>
        <taxon>Laurales</taxon>
        <taxon>Lauraceae</taxon>
        <taxon>Cinnamomum</taxon>
    </lineage>
</organism>
<dbReference type="Proteomes" id="UP000283530">
    <property type="component" value="Unassembled WGS sequence"/>
</dbReference>
<dbReference type="InterPro" id="IPR001638">
    <property type="entry name" value="Solute-binding_3/MltF_N"/>
</dbReference>
<evidence type="ECO:0000256" key="7">
    <source>
        <dbReference type="ARBA" id="ARBA00023065"/>
    </source>
</evidence>
<feature type="domain" description="Ionotropic glutamate receptor C-terminal" evidence="16">
    <location>
        <begin position="443"/>
        <end position="758"/>
    </location>
</feature>
<protein>
    <recommendedName>
        <fullName evidence="13">Glutamate receptor</fullName>
    </recommendedName>
</protein>
<comment type="caution">
    <text evidence="17">The sequence shown here is derived from an EMBL/GenBank/DDBJ whole genome shotgun (WGS) entry which is preliminary data.</text>
</comment>
<comment type="function">
    <text evidence="13">Glutamate-gated receptor that probably acts as non-selective cation channel.</text>
</comment>
<evidence type="ECO:0000256" key="11">
    <source>
        <dbReference type="ARBA" id="ARBA00023286"/>
    </source>
</evidence>
<dbReference type="InterPro" id="IPR017103">
    <property type="entry name" value="Iontropic_Glu_rcpt_pln"/>
</dbReference>
<dbReference type="InterPro" id="IPR001320">
    <property type="entry name" value="Iontro_rcpt_C"/>
</dbReference>
<evidence type="ECO:0000313" key="17">
    <source>
        <dbReference type="EMBL" id="RWR96378.1"/>
    </source>
</evidence>
<keyword evidence="11 13" id="KW-1071">Ligand-gated ion channel</keyword>
<dbReference type="Gene3D" id="3.40.50.2300">
    <property type="match status" value="2"/>
</dbReference>
<dbReference type="PANTHER" id="PTHR34836:SF9">
    <property type="entry name" value="RECEPTOR LIGAND BINDING REGION DOMAIN-CONTAINING PROTEIN"/>
    <property type="match status" value="1"/>
</dbReference>
<keyword evidence="4 14" id="KW-0812">Transmembrane</keyword>
<dbReference type="GO" id="GO:0015276">
    <property type="term" value="F:ligand-gated monoatomic ion channel activity"/>
    <property type="evidence" value="ECO:0007669"/>
    <property type="project" value="InterPro"/>
</dbReference>
<evidence type="ECO:0000256" key="2">
    <source>
        <dbReference type="ARBA" id="ARBA00008685"/>
    </source>
</evidence>
<dbReference type="SUPFAM" id="SSF53850">
    <property type="entry name" value="Periplasmic binding protein-like II"/>
    <property type="match status" value="1"/>
</dbReference>
<evidence type="ECO:0000313" key="18">
    <source>
        <dbReference type="Proteomes" id="UP000283530"/>
    </source>
</evidence>
<keyword evidence="3 13" id="KW-0813">Transport</keyword>
<evidence type="ECO:0000256" key="6">
    <source>
        <dbReference type="ARBA" id="ARBA00022989"/>
    </source>
</evidence>
<gene>
    <name evidence="17" type="ORF">CKAN_02576100</name>
</gene>
<dbReference type="SMART" id="SM00079">
    <property type="entry name" value="PBPe"/>
    <property type="match status" value="1"/>
</dbReference>
<dbReference type="PIRSF" id="PIRSF037090">
    <property type="entry name" value="Iontro_Glu-like_rcpt_pln"/>
    <property type="match status" value="1"/>
</dbReference>
<evidence type="ECO:0000256" key="12">
    <source>
        <dbReference type="ARBA" id="ARBA00023303"/>
    </source>
</evidence>
<feature type="chain" id="PRO_5018760496" description="Glutamate receptor" evidence="15">
    <location>
        <begin position="21"/>
        <end position="768"/>
    </location>
</feature>
<dbReference type="InterPro" id="IPR044440">
    <property type="entry name" value="GABAb_receptor_plant_PBP1"/>
</dbReference>
<dbReference type="Gene3D" id="1.10.287.70">
    <property type="match status" value="1"/>
</dbReference>
<dbReference type="InterPro" id="IPR001828">
    <property type="entry name" value="ANF_lig-bd_rcpt"/>
</dbReference>
<dbReference type="InterPro" id="IPR015683">
    <property type="entry name" value="Ionotropic_Glu_rcpt"/>
</dbReference>
<keyword evidence="10" id="KW-0325">Glycoprotein</keyword>
<dbReference type="OrthoDB" id="5984008at2759"/>
<name>A0A3S3NXI4_9MAGN</name>
<dbReference type="AlphaFoldDB" id="A0A3S3NXI4"/>
<evidence type="ECO:0000256" key="8">
    <source>
        <dbReference type="ARBA" id="ARBA00023136"/>
    </source>
</evidence>
<dbReference type="PANTHER" id="PTHR34836">
    <property type="entry name" value="OS06G0188250 PROTEIN"/>
    <property type="match status" value="1"/>
</dbReference>
<dbReference type="Pfam" id="PF01094">
    <property type="entry name" value="ANF_receptor"/>
    <property type="match status" value="1"/>
</dbReference>
<evidence type="ECO:0000256" key="10">
    <source>
        <dbReference type="ARBA" id="ARBA00023180"/>
    </source>
</evidence>
<dbReference type="STRING" id="337451.A0A3S3NXI4"/>
<dbReference type="InterPro" id="IPR028082">
    <property type="entry name" value="Peripla_BP_I"/>
</dbReference>
<accession>A0A3S3NXI4</accession>
<keyword evidence="6 14" id="KW-1133">Transmembrane helix</keyword>
<dbReference type="CDD" id="cd19990">
    <property type="entry name" value="PBP1_GABAb_receptor_plant"/>
    <property type="match status" value="1"/>
</dbReference>
<evidence type="ECO:0000256" key="5">
    <source>
        <dbReference type="ARBA" id="ARBA00022729"/>
    </source>
</evidence>
<comment type="subcellular location">
    <subcellularLocation>
        <location evidence="1">Membrane</location>
        <topology evidence="1">Multi-pass membrane protein</topology>
    </subcellularLocation>
</comment>
<evidence type="ECO:0000256" key="9">
    <source>
        <dbReference type="ARBA" id="ARBA00023170"/>
    </source>
</evidence>
<feature type="signal peptide" evidence="15">
    <location>
        <begin position="1"/>
        <end position="20"/>
    </location>
</feature>
<keyword evidence="8 13" id="KW-0472">Membrane</keyword>
<dbReference type="FunFam" id="3.40.50.2300:FF:000188">
    <property type="entry name" value="Glutamate receptor"/>
    <property type="match status" value="1"/>
</dbReference>
<feature type="transmembrane region" description="Helical" evidence="14">
    <location>
        <begin position="624"/>
        <end position="642"/>
    </location>
</feature>
<evidence type="ECO:0000256" key="3">
    <source>
        <dbReference type="ARBA" id="ARBA00022448"/>
    </source>
</evidence>
<keyword evidence="9 13" id="KW-0675">Receptor</keyword>
<dbReference type="FunFam" id="1.10.287.70:FF:000172">
    <property type="entry name" value="Glutamate receptor"/>
    <property type="match status" value="1"/>
</dbReference>
<sequence length="768" mass="86539">MPQAFSILLLLLLAAISSQCKYTKPQFKGTIGAIIDSTSSAGKQEKIAIEMAVEDFFDSTGHKPLLHVRDSQGRPVQAAWDAEELIKEKKVQAIVGLRTWKEAAFVAEYGAQMQVPVVSFATLAPSLLTSERWPFLVRVASSSQLQMKAVAAIIGSWKWKRVTIIYEDNNYGSAGSMASLICALKEVGSDVDYQSVFPPFQSLRNSTSSIQQELEKLRGKQYRIFIVHSTLSFSINLFTQAKLMGMMDKGYVWIATEPIMNHLDSLNASIISSMQGVVGIKTYFPRVARFSDFSIRFRRRFRSNYPDEDVSELGIFPLRAYDAVSSVLKALKRLQHREKSTKPTGVWFPSMGKPLLKAILSSNFEGLSGHIQFEGTELVPGPAFQIVNVVERSYRELGFWSPNLGFSRTVDMKVNKKSMEILGSVIWPGDPPYVPREWATGKRLKILVPADSPYENIMSVKTTLDGTKFDGFSIKVFEMVRENLSYPLLYDFFTHHGTYDSMIQELEEHGYDAVVGDTAIVGRRLKYGEFTQPYSESGVRMVVAVKQQPEKTWIFLMPFTKELWALTVVLVLYNGLILWLIERQEGNDDLVGSFRNQIGVLVWLSFNTLFSMQGEKLRSNLSRMAMAVWLFVAFVLTSSYTASLSSMLTVRRLEPSVVDVEWLKQTKAMVGCDRYSFVRSYLEEVLHFDKACIKPFDTGEDYPQALRTGQIKAAFLEVPYINYLLAKNCKGFMTAGPTYEVGGFGFVMSPSPTLKYFPATKGCILFFS</sequence>
<dbReference type="Pfam" id="PF00060">
    <property type="entry name" value="Lig_chan"/>
    <property type="match status" value="1"/>
</dbReference>
<feature type="transmembrane region" description="Helical" evidence="14">
    <location>
        <begin position="563"/>
        <end position="581"/>
    </location>
</feature>
<keyword evidence="7 13" id="KW-0406">Ion transport</keyword>
<evidence type="ECO:0000256" key="13">
    <source>
        <dbReference type="PIRNR" id="PIRNR037090"/>
    </source>
</evidence>
<dbReference type="GO" id="GO:0016020">
    <property type="term" value="C:membrane"/>
    <property type="evidence" value="ECO:0007669"/>
    <property type="project" value="UniProtKB-SubCell"/>
</dbReference>
<keyword evidence="12 13" id="KW-0407">Ion channel</keyword>
<keyword evidence="5 15" id="KW-0732">Signal</keyword>
<evidence type="ECO:0000259" key="16">
    <source>
        <dbReference type="SMART" id="SM00079"/>
    </source>
</evidence>
<comment type="similarity">
    <text evidence="2 13">Belongs to the glutamate-gated ion channel (TC 1.A.10.1) family.</text>
</comment>
<evidence type="ECO:0000256" key="4">
    <source>
        <dbReference type="ARBA" id="ARBA00022692"/>
    </source>
</evidence>
<dbReference type="Pfam" id="PF00497">
    <property type="entry name" value="SBP_bac_3"/>
    <property type="match status" value="1"/>
</dbReference>
<keyword evidence="18" id="KW-1185">Reference proteome</keyword>
<evidence type="ECO:0000256" key="15">
    <source>
        <dbReference type="SAM" id="SignalP"/>
    </source>
</evidence>
<evidence type="ECO:0000256" key="14">
    <source>
        <dbReference type="SAM" id="Phobius"/>
    </source>
</evidence>
<evidence type="ECO:0000256" key="1">
    <source>
        <dbReference type="ARBA" id="ARBA00004141"/>
    </source>
</evidence>